<dbReference type="InterPro" id="IPR010970">
    <property type="entry name" value="Cys_dSase_SufS"/>
</dbReference>
<dbReference type="PROSITE" id="PS00595">
    <property type="entry name" value="AA_TRANSFER_CLASS_5"/>
    <property type="match status" value="1"/>
</dbReference>
<dbReference type="EC" id="2.8.1.7" evidence="3 8"/>
<evidence type="ECO:0000313" key="10">
    <source>
        <dbReference type="EMBL" id="KPJ22809.1"/>
    </source>
</evidence>
<keyword evidence="4 8" id="KW-0808">Transferase</keyword>
<comment type="caution">
    <text evidence="10">The sequence shown here is derived from an EMBL/GenBank/DDBJ whole genome shotgun (WGS) entry which is preliminary data.</text>
</comment>
<comment type="cofactor">
    <cofactor evidence="1 7">
        <name>pyridoxal 5'-phosphate</name>
        <dbReference type="ChEBI" id="CHEBI:597326"/>
    </cofactor>
</comment>
<comment type="similarity">
    <text evidence="2 8">Belongs to the class-V pyridoxal-phosphate-dependent aminotransferase family. Csd subfamily.</text>
</comment>
<organism evidence="10 11">
    <name type="scientific">Streptococcus phocae</name>
    <dbReference type="NCBI Taxonomy" id="119224"/>
    <lineage>
        <taxon>Bacteria</taxon>
        <taxon>Bacillati</taxon>
        <taxon>Bacillota</taxon>
        <taxon>Bacilli</taxon>
        <taxon>Lactobacillales</taxon>
        <taxon>Streptococcaceae</taxon>
        <taxon>Streptococcus</taxon>
    </lineage>
</organism>
<gene>
    <name evidence="10" type="ORF">AKK44_02660</name>
</gene>
<evidence type="ECO:0000256" key="8">
    <source>
        <dbReference type="RuleBase" id="RU004506"/>
    </source>
</evidence>
<dbReference type="GO" id="GO:0031071">
    <property type="term" value="F:cysteine desulfurase activity"/>
    <property type="evidence" value="ECO:0007669"/>
    <property type="project" value="UniProtKB-UniRule"/>
</dbReference>
<dbReference type="PANTHER" id="PTHR43586">
    <property type="entry name" value="CYSTEINE DESULFURASE"/>
    <property type="match status" value="1"/>
</dbReference>
<dbReference type="STRING" id="119224.AKK44_02660"/>
<keyword evidence="11" id="KW-1185">Reference proteome</keyword>
<evidence type="ECO:0000256" key="3">
    <source>
        <dbReference type="ARBA" id="ARBA00012239"/>
    </source>
</evidence>
<dbReference type="GO" id="GO:0006534">
    <property type="term" value="P:cysteine metabolic process"/>
    <property type="evidence" value="ECO:0007669"/>
    <property type="project" value="UniProtKB-UniRule"/>
</dbReference>
<dbReference type="PIRSF" id="PIRSF005572">
    <property type="entry name" value="NifS"/>
    <property type="match status" value="1"/>
</dbReference>
<evidence type="ECO:0000256" key="5">
    <source>
        <dbReference type="ARBA" id="ARBA00022898"/>
    </source>
</evidence>
<dbReference type="InterPro" id="IPR016454">
    <property type="entry name" value="Cysteine_dSase"/>
</dbReference>
<dbReference type="InterPro" id="IPR015422">
    <property type="entry name" value="PyrdxlP-dep_Trfase_small"/>
</dbReference>
<evidence type="ECO:0000256" key="7">
    <source>
        <dbReference type="RuleBase" id="RU004504"/>
    </source>
</evidence>
<evidence type="ECO:0000256" key="6">
    <source>
        <dbReference type="ARBA" id="ARBA00050776"/>
    </source>
</evidence>
<dbReference type="InterPro" id="IPR020578">
    <property type="entry name" value="Aminotrans_V_PyrdxlP_BS"/>
</dbReference>
<dbReference type="GO" id="GO:0030170">
    <property type="term" value="F:pyridoxal phosphate binding"/>
    <property type="evidence" value="ECO:0007669"/>
    <property type="project" value="UniProtKB-UniRule"/>
</dbReference>
<reference evidence="10 11" key="1">
    <citation type="submission" date="2015-08" db="EMBL/GenBank/DDBJ databases">
        <title>Genome sequence of Streptococcus phocae subsp. phocae ATCC 51973T isolated from liver specimen obtained from seal.</title>
        <authorList>
            <person name="Avendano-Herrera R."/>
        </authorList>
    </citation>
    <scope>NUCLEOTIDE SEQUENCE [LARGE SCALE GENOMIC DNA]</scope>
    <source>
        <strain evidence="10 11">ATCC 51973</strain>
    </source>
</reference>
<dbReference type="NCBIfam" id="TIGR01979">
    <property type="entry name" value="sufS"/>
    <property type="match status" value="1"/>
</dbReference>
<dbReference type="Proteomes" id="UP000049578">
    <property type="component" value="Unassembled WGS sequence"/>
</dbReference>
<sequence>MVQRKELSLFDPYQVKKEYPILNQFVNDEALVYLDNAATTQKPQAVLKALETYYKEDNANVHRGVHTLAERATRKYEASRQKVADFIHAASSKEILFTRGTTTGLNWVGKFAEQLLQPGDEVLISIMEHHSNIIPWQQACEKTGAKLVYVYLKDGQLDMSDVRSKLTSQTKFVSMCHISNVMGCINPIKEIASLAHAKGAYMVVDAAQSIPHMSIDVQELDCDFLAFSGHKMMAPTGIGVLYGKENLLQQMEPVEFGGEMIDFVYEQSATWKELPWKFEAGTPNIAGAIGLAEAITFLNTLEMSNIHEHEADLVAYVLPKLQAIEGLTIYGPSQADQRSGVIAFNIDGLHPHDLATALDYEGIAVRAGHHCAQPLLQYLGVHATVRASFYAYNTREDCDRLVAAILKAKEFFNGAF</sequence>
<protein>
    <recommendedName>
        <fullName evidence="3 8">Cysteine desulfurase</fullName>
        <ecNumber evidence="3 8">2.8.1.7</ecNumber>
    </recommendedName>
</protein>
<dbReference type="PANTHER" id="PTHR43586:SF8">
    <property type="entry name" value="CYSTEINE DESULFURASE 1, CHLOROPLASTIC"/>
    <property type="match status" value="1"/>
</dbReference>
<dbReference type="Pfam" id="PF00266">
    <property type="entry name" value="Aminotran_5"/>
    <property type="match status" value="1"/>
</dbReference>
<accession>A0A0P6SSU7</accession>
<dbReference type="InterPro" id="IPR015424">
    <property type="entry name" value="PyrdxlP-dep_Trfase"/>
</dbReference>
<evidence type="ECO:0000256" key="2">
    <source>
        <dbReference type="ARBA" id="ARBA00010447"/>
    </source>
</evidence>
<dbReference type="CDD" id="cd06453">
    <property type="entry name" value="SufS_like"/>
    <property type="match status" value="1"/>
</dbReference>
<dbReference type="PATRIC" id="fig|119224.3.peg.1770"/>
<evidence type="ECO:0000259" key="9">
    <source>
        <dbReference type="Pfam" id="PF00266"/>
    </source>
</evidence>
<comment type="catalytic activity">
    <reaction evidence="6 8">
        <text>(sulfur carrier)-H + L-cysteine = (sulfur carrier)-SH + L-alanine</text>
        <dbReference type="Rhea" id="RHEA:43892"/>
        <dbReference type="Rhea" id="RHEA-COMP:14737"/>
        <dbReference type="Rhea" id="RHEA-COMP:14739"/>
        <dbReference type="ChEBI" id="CHEBI:29917"/>
        <dbReference type="ChEBI" id="CHEBI:35235"/>
        <dbReference type="ChEBI" id="CHEBI:57972"/>
        <dbReference type="ChEBI" id="CHEBI:64428"/>
        <dbReference type="EC" id="2.8.1.7"/>
    </reaction>
</comment>
<evidence type="ECO:0000256" key="4">
    <source>
        <dbReference type="ARBA" id="ARBA00022679"/>
    </source>
</evidence>
<dbReference type="AlphaFoldDB" id="A0A0P6SSU7"/>
<evidence type="ECO:0000313" key="11">
    <source>
        <dbReference type="Proteomes" id="UP000049578"/>
    </source>
</evidence>
<evidence type="ECO:0000256" key="1">
    <source>
        <dbReference type="ARBA" id="ARBA00001933"/>
    </source>
</evidence>
<dbReference type="SUPFAM" id="SSF53383">
    <property type="entry name" value="PLP-dependent transferases"/>
    <property type="match status" value="1"/>
</dbReference>
<comment type="function">
    <text evidence="8">Catalyzes the removal of elemental sulfur and selenium atoms from L-cysteine, L-cystine, L-selenocysteine, and L-selenocystine to produce L-alanine.</text>
</comment>
<feature type="domain" description="Aminotransferase class V" evidence="9">
    <location>
        <begin position="32"/>
        <end position="401"/>
    </location>
</feature>
<keyword evidence="5 8" id="KW-0663">Pyridoxal phosphate</keyword>
<proteinExistence type="inferred from homology"/>
<name>A0A0P6SSU7_9STRE</name>
<dbReference type="Gene3D" id="3.40.640.10">
    <property type="entry name" value="Type I PLP-dependent aspartate aminotransferase-like (Major domain)"/>
    <property type="match status" value="1"/>
</dbReference>
<dbReference type="EMBL" id="LHQM01000009">
    <property type="protein sequence ID" value="KPJ22809.1"/>
    <property type="molecule type" value="Genomic_DNA"/>
</dbReference>
<dbReference type="Gene3D" id="3.90.1150.10">
    <property type="entry name" value="Aspartate Aminotransferase, domain 1"/>
    <property type="match status" value="1"/>
</dbReference>
<dbReference type="InterPro" id="IPR015421">
    <property type="entry name" value="PyrdxlP-dep_Trfase_major"/>
</dbReference>
<dbReference type="InterPro" id="IPR000192">
    <property type="entry name" value="Aminotrans_V_dom"/>
</dbReference>